<gene>
    <name evidence="1" type="ORF">ACFQ1M_05775</name>
</gene>
<dbReference type="Proteomes" id="UP001596978">
    <property type="component" value="Unassembled WGS sequence"/>
</dbReference>
<sequence length="54" mass="5990">MPIEIKELHIKINLDEGPNRGAGAGDDQDSEGKEQLISACVEQVMGILERQKER</sequence>
<keyword evidence="2" id="KW-1185">Reference proteome</keyword>
<dbReference type="EMBL" id="JBHTJH010000004">
    <property type="protein sequence ID" value="MFD0861706.1"/>
    <property type="molecule type" value="Genomic_DNA"/>
</dbReference>
<comment type="caution">
    <text evidence="1">The sequence shown here is derived from an EMBL/GenBank/DDBJ whole genome shotgun (WGS) entry which is preliminary data.</text>
</comment>
<evidence type="ECO:0000313" key="2">
    <source>
        <dbReference type="Proteomes" id="UP001596978"/>
    </source>
</evidence>
<evidence type="ECO:0000313" key="1">
    <source>
        <dbReference type="EMBL" id="MFD0861706.1"/>
    </source>
</evidence>
<dbReference type="InterPro" id="IPR045459">
    <property type="entry name" value="DUF5908"/>
</dbReference>
<organism evidence="1 2">
    <name type="scientific">Sungkyunkwania multivorans</name>
    <dbReference type="NCBI Taxonomy" id="1173618"/>
    <lineage>
        <taxon>Bacteria</taxon>
        <taxon>Pseudomonadati</taxon>
        <taxon>Bacteroidota</taxon>
        <taxon>Flavobacteriia</taxon>
        <taxon>Flavobacteriales</taxon>
        <taxon>Flavobacteriaceae</taxon>
        <taxon>Sungkyunkwania</taxon>
    </lineage>
</organism>
<reference evidence="2" key="1">
    <citation type="journal article" date="2019" name="Int. J. Syst. Evol. Microbiol.">
        <title>The Global Catalogue of Microorganisms (GCM) 10K type strain sequencing project: providing services to taxonomists for standard genome sequencing and annotation.</title>
        <authorList>
            <consortium name="The Broad Institute Genomics Platform"/>
            <consortium name="The Broad Institute Genome Sequencing Center for Infectious Disease"/>
            <person name="Wu L."/>
            <person name="Ma J."/>
        </authorList>
    </citation>
    <scope>NUCLEOTIDE SEQUENCE [LARGE SCALE GENOMIC DNA]</scope>
    <source>
        <strain evidence="2">CCUG 62952</strain>
    </source>
</reference>
<proteinExistence type="predicted"/>
<name>A0ABW3CYF5_9FLAO</name>
<dbReference type="RefSeq" id="WP_386405225.1">
    <property type="nucleotide sequence ID" value="NZ_JBHTJH010000004.1"/>
</dbReference>
<protein>
    <submittedName>
        <fullName evidence="1">DUF5908 family protein</fullName>
    </submittedName>
</protein>
<dbReference type="Pfam" id="PF19265">
    <property type="entry name" value="DUF5908"/>
    <property type="match status" value="1"/>
</dbReference>
<accession>A0ABW3CYF5</accession>